<dbReference type="EMBL" id="JAHWGI010001396">
    <property type="protein sequence ID" value="KAK3929292.1"/>
    <property type="molecule type" value="Genomic_DNA"/>
</dbReference>
<dbReference type="InterPro" id="IPR036047">
    <property type="entry name" value="F-box-like_dom_sf"/>
</dbReference>
<dbReference type="Proteomes" id="UP001219518">
    <property type="component" value="Unassembled WGS sequence"/>
</dbReference>
<dbReference type="SUPFAM" id="SSF81383">
    <property type="entry name" value="F-box domain"/>
    <property type="match status" value="1"/>
</dbReference>
<name>A0AAE1HX25_9NEOP</name>
<dbReference type="InterPro" id="IPR001810">
    <property type="entry name" value="F-box_dom"/>
</dbReference>
<dbReference type="PANTHER" id="PTHR16134">
    <property type="entry name" value="F-BOX/TPR REPEAT PROTEIN POF3"/>
    <property type="match status" value="1"/>
</dbReference>
<feature type="domain" description="F-box" evidence="1">
    <location>
        <begin position="9"/>
        <end position="53"/>
    </location>
</feature>
<evidence type="ECO:0000313" key="3">
    <source>
        <dbReference type="Proteomes" id="UP001219518"/>
    </source>
</evidence>
<evidence type="ECO:0000313" key="2">
    <source>
        <dbReference type="EMBL" id="KAK3929292.1"/>
    </source>
</evidence>
<sequence length="401" mass="45040">MADVDLSDLLPDELWVCVFSFLDDAATLLDVVPLVCRRWCQLAGQSRSWANVSVKRNVDRLKGPDPVLRVLLNAPGLRRLELQCTGRTLDSGRVWPEDHKLVSALRRSRAVVLEELLLSGYFWLNLPKSGRRAVAEMVRRSAPFLRRVHVTLSEDDRNEREPLECDDDMTDDEVFALLDTLPDPVIPMVDAVLQVKRVEVLHLDMDIPDLNCDAYDEFIYKGDLSGIFLPKLRELVIKGRFGPVPTALISDLLGAAAPTLEVVKIGQTIEDWSADANLDLPGVVAALARCTRVRDLAADRHCLPALGSLPSLENLELHVKCSEKRVESAGFFSEAVAACEALASLRRLRLVLDGLDILEDDPDGRFVLRKCKKAFAGFSRRRPHVDASWRVLHEWDLWEQD</sequence>
<reference evidence="2" key="1">
    <citation type="submission" date="2021-07" db="EMBL/GenBank/DDBJ databases">
        <authorList>
            <person name="Catto M.A."/>
            <person name="Jacobson A."/>
            <person name="Kennedy G."/>
            <person name="Labadie P."/>
            <person name="Hunt B.G."/>
            <person name="Srinivasan R."/>
        </authorList>
    </citation>
    <scope>NUCLEOTIDE SEQUENCE</scope>
    <source>
        <strain evidence="2">PL_HMW_Pooled</strain>
        <tissue evidence="2">Head</tissue>
    </source>
</reference>
<keyword evidence="3" id="KW-1185">Reference proteome</keyword>
<dbReference type="Pfam" id="PF12937">
    <property type="entry name" value="F-box-like"/>
    <property type="match status" value="1"/>
</dbReference>
<evidence type="ECO:0000259" key="1">
    <source>
        <dbReference type="Pfam" id="PF12937"/>
    </source>
</evidence>
<accession>A0AAE1HX25</accession>
<reference evidence="2" key="2">
    <citation type="journal article" date="2023" name="BMC Genomics">
        <title>Pest status, molecular evolution, and epigenetic factors derived from the genome assembly of Frankliniella fusca, a thysanopteran phytovirus vector.</title>
        <authorList>
            <person name="Catto M.A."/>
            <person name="Labadie P.E."/>
            <person name="Jacobson A.L."/>
            <person name="Kennedy G.G."/>
            <person name="Srinivasan R."/>
            <person name="Hunt B.G."/>
        </authorList>
    </citation>
    <scope>NUCLEOTIDE SEQUENCE</scope>
    <source>
        <strain evidence="2">PL_HMW_Pooled</strain>
    </source>
</reference>
<proteinExistence type="predicted"/>
<comment type="caution">
    <text evidence="2">The sequence shown here is derived from an EMBL/GenBank/DDBJ whole genome shotgun (WGS) entry which is preliminary data.</text>
</comment>
<organism evidence="2 3">
    <name type="scientific">Frankliniella fusca</name>
    <dbReference type="NCBI Taxonomy" id="407009"/>
    <lineage>
        <taxon>Eukaryota</taxon>
        <taxon>Metazoa</taxon>
        <taxon>Ecdysozoa</taxon>
        <taxon>Arthropoda</taxon>
        <taxon>Hexapoda</taxon>
        <taxon>Insecta</taxon>
        <taxon>Pterygota</taxon>
        <taxon>Neoptera</taxon>
        <taxon>Paraneoptera</taxon>
        <taxon>Thysanoptera</taxon>
        <taxon>Terebrantia</taxon>
        <taxon>Thripoidea</taxon>
        <taxon>Thripidae</taxon>
        <taxon>Frankliniella</taxon>
    </lineage>
</organism>
<dbReference type="PANTHER" id="PTHR16134:SF119">
    <property type="entry name" value="AT02038P-RELATED"/>
    <property type="match status" value="1"/>
</dbReference>
<protein>
    <submittedName>
        <fullName evidence="2">F-box protein MET30</fullName>
    </submittedName>
</protein>
<gene>
    <name evidence="2" type="ORF">KUF71_017752</name>
</gene>
<dbReference type="Gene3D" id="1.20.1280.50">
    <property type="match status" value="1"/>
</dbReference>
<dbReference type="AlphaFoldDB" id="A0AAE1HX25"/>